<reference evidence="7" key="1">
    <citation type="submission" date="2024-07" db="EMBL/GenBank/DDBJ databases">
        <title>Complete genome sequence of Prevotella sp. YM-2024 GTC17262.</title>
        <authorList>
            <person name="Hayashi M."/>
            <person name="Muto Y."/>
            <person name="Tanaka K."/>
            <person name="Niwa H."/>
        </authorList>
    </citation>
    <scope>NUCLEOTIDE SEQUENCE</scope>
    <source>
        <strain evidence="7">GTC17262</strain>
    </source>
</reference>
<dbReference type="InterPro" id="IPR044934">
    <property type="entry name" value="Streptopain_sf"/>
</dbReference>
<gene>
    <name evidence="7" type="ORF">GTC17262_03260</name>
</gene>
<sequence length="412" mass="46786">MANEITIDEAQKNLEEFINGFNTNTRSVGKRRQVGISSRYSTKSLSTRAENENSPFVYIFNLGNKEGYAIVASDRRVTPVLAFTTEGELTKDSVIDNPGMIMFLSRAEDYINSVMARPLSVGIPNHNLDDGKDTFTPWETIVFDNSNMACKVKWNQGNPYNKYCPLIKNEKDEIVHAVTGCVATATAQLMSIYQYPNQYKGYQFDWEEMNKIRIALPYFWMVDSIPTNQIARLMVLLGDDNNLNMRYGVQSYAQMTSIPRTLLNFGYTSGGVCKDYNTPTVVDELKNGYPVIAGGVDIIDEDKFLGITVKRTGTGHTWLINGLIERNRKHQYHDHYGNVDQEEIETKYYVLCNFGASGEHDGYYLSECFNLNRNPEISEGTRAISGNFEYGDIKGEETNYQYHLQTITGIRK</sequence>
<dbReference type="EMBL" id="AP035789">
    <property type="protein sequence ID" value="BFO80135.1"/>
    <property type="molecule type" value="Genomic_DNA"/>
</dbReference>
<name>A0AB33JJ05_9BACT</name>
<feature type="domain" description="Spi protease inhibitor" evidence="6">
    <location>
        <begin position="2"/>
        <end position="109"/>
    </location>
</feature>
<evidence type="ECO:0000313" key="7">
    <source>
        <dbReference type="EMBL" id="BFO80135.1"/>
    </source>
</evidence>
<organism evidence="7">
    <name type="scientific">Prevotella sp. GTC17262</name>
    <dbReference type="NCBI Taxonomy" id="3236797"/>
    <lineage>
        <taxon>Bacteria</taxon>
        <taxon>Pseudomonadati</taxon>
        <taxon>Bacteroidota</taxon>
        <taxon>Bacteroidia</taxon>
        <taxon>Bacteroidales</taxon>
        <taxon>Prevotellaceae</taxon>
        <taxon>Prevotella</taxon>
    </lineage>
</organism>
<dbReference type="GO" id="GO:0006508">
    <property type="term" value="P:proteolysis"/>
    <property type="evidence" value="ECO:0007669"/>
    <property type="project" value="UniProtKB-KW"/>
</dbReference>
<evidence type="ECO:0000256" key="5">
    <source>
        <dbReference type="ARBA" id="ARBA00022807"/>
    </source>
</evidence>
<comment type="similarity">
    <text evidence="1">Belongs to the peptidase C10 family.</text>
</comment>
<keyword evidence="3" id="KW-0732">Signal</keyword>
<evidence type="ECO:0000256" key="2">
    <source>
        <dbReference type="ARBA" id="ARBA00022670"/>
    </source>
</evidence>
<evidence type="ECO:0000259" key="6">
    <source>
        <dbReference type="Pfam" id="PF13734"/>
    </source>
</evidence>
<dbReference type="Pfam" id="PF01640">
    <property type="entry name" value="Peptidase_C10"/>
    <property type="match status" value="1"/>
</dbReference>
<keyword evidence="2" id="KW-0645">Protease</keyword>
<accession>A0AB33JJ05</accession>
<dbReference type="Pfam" id="PF13734">
    <property type="entry name" value="Inhibitor_I69"/>
    <property type="match status" value="1"/>
</dbReference>
<dbReference type="InterPro" id="IPR025896">
    <property type="entry name" value="Spi_Prtas-inh"/>
</dbReference>
<dbReference type="SUPFAM" id="SSF54001">
    <property type="entry name" value="Cysteine proteinases"/>
    <property type="match status" value="1"/>
</dbReference>
<proteinExistence type="inferred from homology"/>
<evidence type="ECO:0000256" key="3">
    <source>
        <dbReference type="ARBA" id="ARBA00022729"/>
    </source>
</evidence>
<keyword evidence="4" id="KW-0378">Hydrolase</keyword>
<evidence type="ECO:0000256" key="1">
    <source>
        <dbReference type="ARBA" id="ARBA00009693"/>
    </source>
</evidence>
<dbReference type="AlphaFoldDB" id="A0AB33JJ05"/>
<dbReference type="InterPro" id="IPR038765">
    <property type="entry name" value="Papain-like_cys_pep_sf"/>
</dbReference>
<protein>
    <submittedName>
        <fullName evidence="7">C10 family peptidase</fullName>
    </submittedName>
</protein>
<dbReference type="GO" id="GO:0008234">
    <property type="term" value="F:cysteine-type peptidase activity"/>
    <property type="evidence" value="ECO:0007669"/>
    <property type="project" value="UniProtKB-KW"/>
</dbReference>
<dbReference type="Gene3D" id="3.90.70.50">
    <property type="entry name" value="Peptidase C10, streptopain"/>
    <property type="match status" value="1"/>
</dbReference>
<dbReference type="InterPro" id="IPR000200">
    <property type="entry name" value="Peptidase_C10"/>
</dbReference>
<dbReference type="PRINTS" id="PR00797">
    <property type="entry name" value="STREPTOPAIN"/>
</dbReference>
<keyword evidence="5" id="KW-0788">Thiol protease</keyword>
<evidence type="ECO:0000256" key="4">
    <source>
        <dbReference type="ARBA" id="ARBA00022801"/>
    </source>
</evidence>